<sequence length="189" mass="20544">MMFVGFGLGLHPPLAWGKSCENPIVDLAKCAHPTPHPGWDPSIHHNGCGAEGGVSIADEYGKAHFLAACNSHDTCYNTCNASKATCDEQFRKDLRATCKRAFPLLIETPQRRFCLLMAEEYKLAVVLGGKNAYEDGQKEACECCLEERFYCPCQKTCFDDIAACTGACDASLSCYSDICAVAQPGQCNQ</sequence>
<dbReference type="InterPro" id="IPR010711">
    <property type="entry name" value="PLA2G12"/>
</dbReference>
<dbReference type="InterPro" id="IPR036444">
    <property type="entry name" value="PLipase_A2_dom_sf"/>
</dbReference>
<dbReference type="Proteomes" id="UP000256345">
    <property type="component" value="Unassembled WGS sequence"/>
</dbReference>
<organism evidence="1 2">
    <name type="scientific">Archangium gephyra</name>
    <dbReference type="NCBI Taxonomy" id="48"/>
    <lineage>
        <taxon>Bacteria</taxon>
        <taxon>Pseudomonadati</taxon>
        <taxon>Myxococcota</taxon>
        <taxon>Myxococcia</taxon>
        <taxon>Myxococcales</taxon>
        <taxon>Cystobacterineae</taxon>
        <taxon>Archangiaceae</taxon>
        <taxon>Archangium</taxon>
    </lineage>
</organism>
<gene>
    <name evidence="1" type="ORF">ATI61_114115</name>
</gene>
<protein>
    <submittedName>
        <fullName evidence="1">Group XII secretory phospholipase A2 (PLA2G12)</fullName>
    </submittedName>
</protein>
<comment type="caution">
    <text evidence="1">The sequence shown here is derived from an EMBL/GenBank/DDBJ whole genome shotgun (WGS) entry which is preliminary data.</text>
</comment>
<evidence type="ECO:0000313" key="1">
    <source>
        <dbReference type="EMBL" id="REG24507.1"/>
    </source>
</evidence>
<dbReference type="PANTHER" id="PTHR12824">
    <property type="entry name" value="GROUP XII SECRETORY PHOSPHOLIPASE A2 FAMILY MEMBER"/>
    <property type="match status" value="1"/>
</dbReference>
<dbReference type="RefSeq" id="WP_047855829.1">
    <property type="nucleotide sequence ID" value="NZ_CP011509.1"/>
</dbReference>
<dbReference type="Pfam" id="PF06951">
    <property type="entry name" value="PLA2G12"/>
    <property type="match status" value="1"/>
</dbReference>
<evidence type="ECO:0000313" key="2">
    <source>
        <dbReference type="Proteomes" id="UP000256345"/>
    </source>
</evidence>
<dbReference type="PANTHER" id="PTHR12824:SF8">
    <property type="entry name" value="GXIVSPLA2, ISOFORM A"/>
    <property type="match status" value="1"/>
</dbReference>
<name>A0ABX9JQK2_9BACT</name>
<dbReference type="SUPFAM" id="SSF48619">
    <property type="entry name" value="Phospholipase A2, PLA2"/>
    <property type="match status" value="1"/>
</dbReference>
<dbReference type="Gene3D" id="1.20.90.10">
    <property type="entry name" value="Phospholipase A2 domain"/>
    <property type="match status" value="1"/>
</dbReference>
<reference evidence="1 2" key="1">
    <citation type="submission" date="2018-08" db="EMBL/GenBank/DDBJ databases">
        <title>Genomic Encyclopedia of Archaeal and Bacterial Type Strains, Phase II (KMG-II): from individual species to whole genera.</title>
        <authorList>
            <person name="Goeker M."/>
        </authorList>
    </citation>
    <scope>NUCLEOTIDE SEQUENCE [LARGE SCALE GENOMIC DNA]</scope>
    <source>
        <strain evidence="1 2">DSM 2261</strain>
    </source>
</reference>
<dbReference type="EMBL" id="QUMU01000014">
    <property type="protein sequence ID" value="REG24507.1"/>
    <property type="molecule type" value="Genomic_DNA"/>
</dbReference>
<keyword evidence="2" id="KW-1185">Reference proteome</keyword>
<proteinExistence type="predicted"/>
<accession>A0ABX9JQK2</accession>